<dbReference type="CDD" id="cd06261">
    <property type="entry name" value="TM_PBP2"/>
    <property type="match status" value="1"/>
</dbReference>
<dbReference type="InterPro" id="IPR011864">
    <property type="entry name" value="Phosphate_PstC"/>
</dbReference>
<keyword evidence="3 9" id="KW-0813">Transport</keyword>
<keyword evidence="7 9" id="KW-1133">Transmembrane helix</keyword>
<dbReference type="EMBL" id="LSZF01000006">
    <property type="protein sequence ID" value="OWM35801.1"/>
    <property type="molecule type" value="Genomic_DNA"/>
</dbReference>
<dbReference type="InterPro" id="IPR051124">
    <property type="entry name" value="Phosphate_Transport_Permease"/>
</dbReference>
<dbReference type="PANTHER" id="PTHR30425:SF1">
    <property type="entry name" value="PHOSPHATE TRANSPORT SYSTEM PERMEASE PROTEIN PSTC"/>
    <property type="match status" value="1"/>
</dbReference>
<keyword evidence="5 10" id="KW-0592">Phosphate transport</keyword>
<dbReference type="AlphaFoldDB" id="A0A854NN64"/>
<feature type="transmembrane region" description="Helical" evidence="9">
    <location>
        <begin position="313"/>
        <end position="336"/>
    </location>
</feature>
<dbReference type="Gene3D" id="1.10.3720.10">
    <property type="entry name" value="MetI-like"/>
    <property type="match status" value="1"/>
</dbReference>
<feature type="transmembrane region" description="Helical" evidence="9">
    <location>
        <begin position="75"/>
        <end position="96"/>
    </location>
</feature>
<evidence type="ECO:0000256" key="5">
    <source>
        <dbReference type="ARBA" id="ARBA00022592"/>
    </source>
</evidence>
<feature type="transmembrane region" description="Helical" evidence="9">
    <location>
        <begin position="139"/>
        <end position="159"/>
    </location>
</feature>
<name>A0A854NN64_CORDP</name>
<reference evidence="14" key="1">
    <citation type="submission" date="2016-02" db="EMBL/GenBank/DDBJ databases">
        <title>Genomic analyses of a collection of pathogenic Corynebacterium diphtheriae.</title>
        <authorList>
            <person name="Sangal V."/>
            <person name="Titov L."/>
        </authorList>
    </citation>
    <scope>NUCLEOTIDE SEQUENCE [LARGE SCALE GENOMIC DNA]</scope>
    <source>
        <strain evidence="14">1438</strain>
    </source>
</reference>
<dbReference type="GO" id="GO:0006817">
    <property type="term" value="P:phosphate ion transport"/>
    <property type="evidence" value="ECO:0007669"/>
    <property type="project" value="UniProtKB-KW"/>
</dbReference>
<gene>
    <name evidence="13" type="ORF">AY602_10570</name>
</gene>
<keyword evidence="6 9" id="KW-0812">Transmembrane</keyword>
<comment type="caution">
    <text evidence="13">The sequence shown here is derived from an EMBL/GenBank/DDBJ whole genome shotgun (WGS) entry which is preliminary data.</text>
</comment>
<comment type="subcellular location">
    <subcellularLocation>
        <location evidence="1 9">Cell membrane</location>
        <topology evidence="1 9">Multi-pass membrane protein</topology>
    </subcellularLocation>
</comment>
<dbReference type="Pfam" id="PF00528">
    <property type="entry name" value="BPD_transp_1"/>
    <property type="match status" value="1"/>
</dbReference>
<accession>A0A854NN64</accession>
<organism evidence="13 14">
    <name type="scientific">Corynebacterium diphtheriae bv. mitis</name>
    <dbReference type="NCBI Taxonomy" id="1806053"/>
    <lineage>
        <taxon>Bacteria</taxon>
        <taxon>Bacillati</taxon>
        <taxon>Actinomycetota</taxon>
        <taxon>Actinomycetes</taxon>
        <taxon>Mycobacteriales</taxon>
        <taxon>Corynebacteriaceae</taxon>
        <taxon>Corynebacterium</taxon>
    </lineage>
</organism>
<dbReference type="SUPFAM" id="SSF161098">
    <property type="entry name" value="MetI-like"/>
    <property type="match status" value="1"/>
</dbReference>
<feature type="compositionally biased region" description="Polar residues" evidence="11">
    <location>
        <begin position="1"/>
        <end position="22"/>
    </location>
</feature>
<evidence type="ECO:0000256" key="2">
    <source>
        <dbReference type="ARBA" id="ARBA00007069"/>
    </source>
</evidence>
<dbReference type="NCBIfam" id="TIGR02138">
    <property type="entry name" value="phosphate_pstC"/>
    <property type="match status" value="1"/>
</dbReference>
<proteinExistence type="inferred from homology"/>
<dbReference type="GO" id="GO:0005315">
    <property type="term" value="F:phosphate transmembrane transporter activity"/>
    <property type="evidence" value="ECO:0007669"/>
    <property type="project" value="InterPro"/>
</dbReference>
<dbReference type="GO" id="GO:0005886">
    <property type="term" value="C:plasma membrane"/>
    <property type="evidence" value="ECO:0007669"/>
    <property type="project" value="UniProtKB-SubCell"/>
</dbReference>
<evidence type="ECO:0000256" key="8">
    <source>
        <dbReference type="ARBA" id="ARBA00023136"/>
    </source>
</evidence>
<evidence type="ECO:0000256" key="4">
    <source>
        <dbReference type="ARBA" id="ARBA00022475"/>
    </source>
</evidence>
<feature type="region of interest" description="Disordered" evidence="11">
    <location>
        <begin position="1"/>
        <end position="32"/>
    </location>
</feature>
<evidence type="ECO:0000256" key="9">
    <source>
        <dbReference type="RuleBase" id="RU363032"/>
    </source>
</evidence>
<dbReference type="PROSITE" id="PS50928">
    <property type="entry name" value="ABC_TM1"/>
    <property type="match status" value="1"/>
</dbReference>
<dbReference type="InterPro" id="IPR000515">
    <property type="entry name" value="MetI-like"/>
</dbReference>
<evidence type="ECO:0000259" key="12">
    <source>
        <dbReference type="PROSITE" id="PS50928"/>
    </source>
</evidence>
<evidence type="ECO:0000256" key="10">
    <source>
        <dbReference type="RuleBase" id="RU363054"/>
    </source>
</evidence>
<keyword evidence="8 9" id="KW-0472">Membrane</keyword>
<evidence type="ECO:0000256" key="6">
    <source>
        <dbReference type="ARBA" id="ARBA00022692"/>
    </source>
</evidence>
<evidence type="ECO:0000256" key="7">
    <source>
        <dbReference type="ARBA" id="ARBA00022989"/>
    </source>
</evidence>
<comment type="function">
    <text evidence="10">Part of the binding-protein-dependent transport system for phosphate; probably responsible for the translocation of the substrate across the membrane.</text>
</comment>
<feature type="transmembrane region" description="Helical" evidence="9">
    <location>
        <begin position="254"/>
        <end position="277"/>
    </location>
</feature>
<evidence type="ECO:0000256" key="1">
    <source>
        <dbReference type="ARBA" id="ARBA00004651"/>
    </source>
</evidence>
<dbReference type="RefSeq" id="WP_010935424.1">
    <property type="nucleotide sequence ID" value="NZ_JADQUE010000021.1"/>
</dbReference>
<evidence type="ECO:0000313" key="14">
    <source>
        <dbReference type="Proteomes" id="UP000197692"/>
    </source>
</evidence>
<protein>
    <recommendedName>
        <fullName evidence="10">Phosphate transport system permease protein</fullName>
    </recommendedName>
</protein>
<evidence type="ECO:0000256" key="11">
    <source>
        <dbReference type="SAM" id="MobiDB-lite"/>
    </source>
</evidence>
<dbReference type="Proteomes" id="UP000197692">
    <property type="component" value="Unassembled WGS sequence"/>
</dbReference>
<feature type="transmembrane region" description="Helical" evidence="9">
    <location>
        <begin position="42"/>
        <end position="63"/>
    </location>
</feature>
<feature type="transmembrane region" description="Helical" evidence="9">
    <location>
        <begin position="198"/>
        <end position="217"/>
    </location>
</feature>
<feature type="transmembrane region" description="Helical" evidence="9">
    <location>
        <begin position="102"/>
        <end position="127"/>
    </location>
</feature>
<comment type="similarity">
    <text evidence="2 10">Belongs to the binding-protein-dependent transport system permease family. CysTW subfamily.</text>
</comment>
<feature type="domain" description="ABC transmembrane type-1" evidence="12">
    <location>
        <begin position="102"/>
        <end position="332"/>
    </location>
</feature>
<dbReference type="InterPro" id="IPR035906">
    <property type="entry name" value="MetI-like_sf"/>
</dbReference>
<sequence length="341" mass="36464">MTSTLPTLRQTDGTLRPQSPEQPTKHHTPKRRRYADRILEGLTRGSAITIITVVIAIGAFLLWRAIPAISNHPGGLLGFLTYAGNWNVATTSAMLFGIPNLLATTVLISALALMVAMPVALGVSIFLNFYSPRMLRTPLGFLVDMVAAVPSIVFGLWGWQVLGPALSGVYEWLARVTNGFFLFHVYPNSPAFATGRNILTGAVVLSVMILPVIAATTREVLAAVPRSHVEAALALGATKAEMIRMAVLPFGRNGFIAASMLGLGRALGETMAIYLIVSPSSQFRFSFFDGGTTFATAIANAAPEFNDDLRAGAYIAAGLVLFIVTFVVNSLARLIAQKSSR</sequence>
<keyword evidence="4 10" id="KW-1003">Cell membrane</keyword>
<evidence type="ECO:0000256" key="3">
    <source>
        <dbReference type="ARBA" id="ARBA00022448"/>
    </source>
</evidence>
<evidence type="ECO:0000313" key="13">
    <source>
        <dbReference type="EMBL" id="OWM35801.1"/>
    </source>
</evidence>
<dbReference type="PANTHER" id="PTHR30425">
    <property type="entry name" value="PHOSPHATE TRANSPORT SYSTEM PERMEASE PROTEIN PST"/>
    <property type="match status" value="1"/>
</dbReference>